<comment type="caution">
    <text evidence="2">The sequence shown here is derived from an EMBL/GenBank/DDBJ whole genome shotgun (WGS) entry which is preliminary data.</text>
</comment>
<dbReference type="RefSeq" id="WP_311721453.1">
    <property type="nucleotide sequence ID" value="NZ_JAVRFD010000001.1"/>
</dbReference>
<evidence type="ECO:0000313" key="2">
    <source>
        <dbReference type="EMBL" id="MDT0541196.1"/>
    </source>
</evidence>
<sequence>MQDTKWPRAEGGITRYAEHDNAGRAHRSLDLRAPDDDPNIIPLPAATVGRERILGGLLDEYHTTAPRPPHHSPETPSSAA</sequence>
<evidence type="ECO:0000256" key="1">
    <source>
        <dbReference type="SAM" id="MobiDB-lite"/>
    </source>
</evidence>
<feature type="region of interest" description="Disordered" evidence="1">
    <location>
        <begin position="57"/>
        <end position="80"/>
    </location>
</feature>
<keyword evidence="3" id="KW-1185">Reference proteome</keyword>
<organism evidence="2 3">
    <name type="scientific">Streptomyces lonegramiae</name>
    <dbReference type="NCBI Taxonomy" id="3075524"/>
    <lineage>
        <taxon>Bacteria</taxon>
        <taxon>Bacillati</taxon>
        <taxon>Actinomycetota</taxon>
        <taxon>Actinomycetes</taxon>
        <taxon>Kitasatosporales</taxon>
        <taxon>Streptomycetaceae</taxon>
        <taxon>Streptomyces</taxon>
    </lineage>
</organism>
<proteinExistence type="predicted"/>
<dbReference type="Proteomes" id="UP001180754">
    <property type="component" value="Unassembled WGS sequence"/>
</dbReference>
<accession>A0ABU2X6U9</accession>
<name>A0ABU2X6U9_9ACTN</name>
<evidence type="ECO:0000313" key="3">
    <source>
        <dbReference type="Proteomes" id="UP001180754"/>
    </source>
</evidence>
<evidence type="ECO:0008006" key="4">
    <source>
        <dbReference type="Google" id="ProtNLM"/>
    </source>
</evidence>
<dbReference type="EMBL" id="JAVRFD010000001">
    <property type="protein sequence ID" value="MDT0541196.1"/>
    <property type="molecule type" value="Genomic_DNA"/>
</dbReference>
<protein>
    <recommendedName>
        <fullName evidence="4">Transposase</fullName>
    </recommendedName>
</protein>
<gene>
    <name evidence="2" type="ORF">RND15_00460</name>
</gene>
<feature type="region of interest" description="Disordered" evidence="1">
    <location>
        <begin position="1"/>
        <end position="21"/>
    </location>
</feature>
<reference evidence="2" key="1">
    <citation type="submission" date="2024-05" db="EMBL/GenBank/DDBJ databases">
        <title>30 novel species of actinomycetes from the DSMZ collection.</title>
        <authorList>
            <person name="Nouioui I."/>
        </authorList>
    </citation>
    <scope>NUCLEOTIDE SEQUENCE</scope>
    <source>
        <strain evidence="2">DSM 41529</strain>
    </source>
</reference>